<dbReference type="Proteomes" id="UP000297706">
    <property type="component" value="Unassembled WGS sequence"/>
</dbReference>
<sequence length="423" mass="43312">MTGLVEGNAWEAEIYQLETDDPVMGGAEGIDNLQAKQLASRTQYLLAQLLLRATLESPTFTGDPKAPTPAAADNDTSIATTAFVKTAIANLVASSPAALDTLNELAAALGNDANFAATMTAALALKAPLASPTFTGDPKAPTPASGDNDTSIATTAFVQDAISQALYQLDYKASVKVASTAAINLAAPGANIDGVAMVIGDRFLEKDNATAANRGIYIWNGAAVPATRALDADTGAEINSGAIILVEQGATNADTNWQVTNDGAVTIGVTGLTFQKVGASTVVTAASDPTFVDNSSSAASTSWIRGAMSAIAVAAGFSYSFTTNGFIKFPDWLGGIIFQWATGATDPANNTEVSQTVTFPLAFVTAAYFSSVSTQQASASGACDLFYQSSPPTLTNMVVQRNQTGSASSNGVTTAPKVFLIGK</sequence>
<gene>
    <name evidence="2" type="ORF">C3Y98_05295</name>
</gene>
<evidence type="ECO:0000313" key="3">
    <source>
        <dbReference type="Proteomes" id="UP000297706"/>
    </source>
</evidence>
<evidence type="ECO:0000313" key="2">
    <source>
        <dbReference type="EMBL" id="TFW71513.1"/>
    </source>
</evidence>
<name>A0A4Y9VSL8_9PROT</name>
<dbReference type="RefSeq" id="WP_135277057.1">
    <property type="nucleotide sequence ID" value="NZ_PQVH01000008.1"/>
</dbReference>
<organism evidence="2 3">
    <name type="scientific">Methylotenera oryzisoli</name>
    <dbReference type="NCBI Taxonomy" id="2080758"/>
    <lineage>
        <taxon>Bacteria</taxon>
        <taxon>Pseudomonadati</taxon>
        <taxon>Pseudomonadota</taxon>
        <taxon>Betaproteobacteria</taxon>
        <taxon>Nitrosomonadales</taxon>
        <taxon>Methylophilaceae</taxon>
        <taxon>Methylotenera</taxon>
    </lineage>
</organism>
<dbReference type="PANTHER" id="PTHR35191">
    <property type="entry name" value="PROPHAGE SIDE TAIL FIBER PROTEIN HOMOLOG STFQ-RELATED"/>
    <property type="match status" value="1"/>
</dbReference>
<reference evidence="2 3" key="1">
    <citation type="submission" date="2018-02" db="EMBL/GenBank/DDBJ databases">
        <title>A novel lanthanide dependent methylotroph, Methylotenera sp. La3113.</title>
        <authorList>
            <person name="Lv H."/>
            <person name="Tani A."/>
        </authorList>
    </citation>
    <scope>NUCLEOTIDE SEQUENCE [LARGE SCALE GENOMIC DNA]</scope>
    <source>
        <strain evidence="2 3">La3113</strain>
    </source>
</reference>
<feature type="domain" description="Putative tail fiber protein gp53-like C-terminal" evidence="1">
    <location>
        <begin position="334"/>
        <end position="412"/>
    </location>
</feature>
<dbReference type="OrthoDB" id="7058362at2"/>
<dbReference type="EMBL" id="PQVH01000008">
    <property type="protein sequence ID" value="TFW71513.1"/>
    <property type="molecule type" value="Genomic_DNA"/>
</dbReference>
<protein>
    <recommendedName>
        <fullName evidence="1">Putative tail fiber protein gp53-like C-terminal domain-containing protein</fullName>
    </recommendedName>
</protein>
<proteinExistence type="predicted"/>
<dbReference type="AlphaFoldDB" id="A0A4Y9VSL8"/>
<accession>A0A4Y9VSL8</accession>
<dbReference type="InterPro" id="IPR054075">
    <property type="entry name" value="Gp53-like_C"/>
</dbReference>
<dbReference type="InterPro" id="IPR051934">
    <property type="entry name" value="Phage_Tail_Fiber_Structural"/>
</dbReference>
<evidence type="ECO:0000259" key="1">
    <source>
        <dbReference type="Pfam" id="PF21882"/>
    </source>
</evidence>
<dbReference type="PANTHER" id="PTHR35191:SF1">
    <property type="entry name" value="PROPHAGE SIDE TAIL FIBER PROTEIN HOMOLOG STFQ-RELATED"/>
    <property type="match status" value="1"/>
</dbReference>
<dbReference type="Gene3D" id="2.60.40.3940">
    <property type="match status" value="1"/>
</dbReference>
<dbReference type="Pfam" id="PF21882">
    <property type="entry name" value="Gp53-like_C"/>
    <property type="match status" value="1"/>
</dbReference>
<keyword evidence="3" id="KW-1185">Reference proteome</keyword>
<comment type="caution">
    <text evidence="2">The sequence shown here is derived from an EMBL/GenBank/DDBJ whole genome shotgun (WGS) entry which is preliminary data.</text>
</comment>